<evidence type="ECO:0000313" key="1">
    <source>
        <dbReference type="EMBL" id="GAF93616.1"/>
    </source>
</evidence>
<dbReference type="EMBL" id="BARS01019684">
    <property type="protein sequence ID" value="GAF93616.1"/>
    <property type="molecule type" value="Genomic_DNA"/>
</dbReference>
<proteinExistence type="predicted"/>
<reference evidence="1" key="1">
    <citation type="journal article" date="2014" name="Front. Microbiol.">
        <title>High frequency of phylogenetically diverse reductive dehalogenase-homologous genes in deep subseafloor sedimentary metagenomes.</title>
        <authorList>
            <person name="Kawai M."/>
            <person name="Futagami T."/>
            <person name="Toyoda A."/>
            <person name="Takaki Y."/>
            <person name="Nishi S."/>
            <person name="Hori S."/>
            <person name="Arai W."/>
            <person name="Tsubouchi T."/>
            <person name="Morono Y."/>
            <person name="Uchiyama I."/>
            <person name="Ito T."/>
            <person name="Fujiyama A."/>
            <person name="Inagaki F."/>
            <person name="Takami H."/>
        </authorList>
    </citation>
    <scope>NUCLEOTIDE SEQUENCE</scope>
    <source>
        <strain evidence="1">Expedition CK06-06</strain>
    </source>
</reference>
<feature type="non-terminal residue" evidence="1">
    <location>
        <position position="1"/>
    </location>
</feature>
<feature type="non-terminal residue" evidence="1">
    <location>
        <position position="275"/>
    </location>
</feature>
<accession>X0U2M9</accession>
<dbReference type="AlphaFoldDB" id="X0U2M9"/>
<comment type="caution">
    <text evidence="1">The sequence shown here is derived from an EMBL/GenBank/DDBJ whole genome shotgun (WGS) entry which is preliminary data.</text>
</comment>
<name>X0U2M9_9ZZZZ</name>
<gene>
    <name evidence="1" type="ORF">S01H1_31857</name>
</gene>
<protein>
    <submittedName>
        <fullName evidence="1">Uncharacterized protein</fullName>
    </submittedName>
</protein>
<sequence>NAVLGDYPPAQKAFAEAAAENPEIMQQIAAGAQSARPGVAGAVAGSTRRPELIKPSSEGFRRVVDDSVLEPGILAGVRAKFKDNKTISAALDRAEREVGDYLPAGDKSYVGRVLDTAQSEMNPALVNALASGSRLSQTGKFNRGQARQLLIDEAEQYLPGLRRSIDEYGAASGLLRKSKKAAKVFDSAAKRVGKKVKGKNSDTYMQDIAMDGNLQDDLRTVVGPEATDKLVEASKAYTVVMGRLKRAETTASKDVVDRLRTGADDIKKGFTDLAR</sequence>
<organism evidence="1">
    <name type="scientific">marine sediment metagenome</name>
    <dbReference type="NCBI Taxonomy" id="412755"/>
    <lineage>
        <taxon>unclassified sequences</taxon>
        <taxon>metagenomes</taxon>
        <taxon>ecological metagenomes</taxon>
    </lineage>
</organism>